<name>A0A3P7IQN6_STRVU</name>
<organism evidence="4 5">
    <name type="scientific">Strongylus vulgaris</name>
    <name type="common">Blood worm</name>
    <dbReference type="NCBI Taxonomy" id="40348"/>
    <lineage>
        <taxon>Eukaryota</taxon>
        <taxon>Metazoa</taxon>
        <taxon>Ecdysozoa</taxon>
        <taxon>Nematoda</taxon>
        <taxon>Chromadorea</taxon>
        <taxon>Rhabditida</taxon>
        <taxon>Rhabditina</taxon>
        <taxon>Rhabditomorpha</taxon>
        <taxon>Strongyloidea</taxon>
        <taxon>Strongylidae</taxon>
        <taxon>Strongylus</taxon>
    </lineage>
</organism>
<dbReference type="Gene3D" id="3.90.120.10">
    <property type="entry name" value="DNA Methylase, subunit A, domain 2"/>
    <property type="match status" value="1"/>
</dbReference>
<keyword evidence="2" id="KW-0808">Transferase</keyword>
<dbReference type="GO" id="GO:0032259">
    <property type="term" value="P:methylation"/>
    <property type="evidence" value="ECO:0007669"/>
    <property type="project" value="UniProtKB-KW"/>
</dbReference>
<keyword evidence="3" id="KW-0949">S-adenosyl-L-methionine</keyword>
<dbReference type="InterPro" id="IPR050750">
    <property type="entry name" value="C5-MTase"/>
</dbReference>
<reference evidence="4 5" key="1">
    <citation type="submission" date="2018-11" db="EMBL/GenBank/DDBJ databases">
        <authorList>
            <consortium name="Pathogen Informatics"/>
        </authorList>
    </citation>
    <scope>NUCLEOTIDE SEQUENCE [LARGE SCALE GENOMIC DNA]</scope>
</reference>
<protein>
    <recommendedName>
        <fullName evidence="6">DNA (cytosine-5-)-methyltransferase</fullName>
    </recommendedName>
</protein>
<dbReference type="SUPFAM" id="SSF53335">
    <property type="entry name" value="S-adenosyl-L-methionine-dependent methyltransferases"/>
    <property type="match status" value="1"/>
</dbReference>
<dbReference type="Proteomes" id="UP000270094">
    <property type="component" value="Unassembled WGS sequence"/>
</dbReference>
<dbReference type="PANTHER" id="PTHR46098:SF1">
    <property type="entry name" value="TRNA (CYTOSINE(38)-C(5))-METHYLTRANSFERASE"/>
    <property type="match status" value="1"/>
</dbReference>
<keyword evidence="1" id="KW-0489">Methyltransferase</keyword>
<evidence type="ECO:0000313" key="5">
    <source>
        <dbReference type="Proteomes" id="UP000270094"/>
    </source>
</evidence>
<gene>
    <name evidence="4" type="ORF">SVUK_LOCUS4327</name>
</gene>
<evidence type="ECO:0008006" key="6">
    <source>
        <dbReference type="Google" id="ProtNLM"/>
    </source>
</evidence>
<evidence type="ECO:0000256" key="3">
    <source>
        <dbReference type="ARBA" id="ARBA00022691"/>
    </source>
</evidence>
<dbReference type="OrthoDB" id="414133at2759"/>
<dbReference type="AlphaFoldDB" id="A0A3P7IQN6"/>
<dbReference type="Gene3D" id="3.40.50.150">
    <property type="entry name" value="Vaccinia Virus protein VP39"/>
    <property type="match status" value="1"/>
</dbReference>
<dbReference type="EMBL" id="UYYB01011852">
    <property type="protein sequence ID" value="VDM69329.1"/>
    <property type="molecule type" value="Genomic_DNA"/>
</dbReference>
<proteinExistence type="predicted"/>
<dbReference type="Pfam" id="PF00145">
    <property type="entry name" value="DNA_methylase"/>
    <property type="match status" value="1"/>
</dbReference>
<dbReference type="InterPro" id="IPR029063">
    <property type="entry name" value="SAM-dependent_MTases_sf"/>
</dbReference>
<feature type="non-terminal residue" evidence="4">
    <location>
        <position position="207"/>
    </location>
</feature>
<evidence type="ECO:0000256" key="1">
    <source>
        <dbReference type="ARBA" id="ARBA00022603"/>
    </source>
</evidence>
<dbReference type="InterPro" id="IPR001525">
    <property type="entry name" value="C5_MeTfrase"/>
</dbReference>
<dbReference type="PANTHER" id="PTHR46098">
    <property type="entry name" value="TRNA (CYTOSINE(38)-C(5))-METHYLTRANSFERASE"/>
    <property type="match status" value="1"/>
</dbReference>
<keyword evidence="5" id="KW-1185">Reference proteome</keyword>
<evidence type="ECO:0000313" key="4">
    <source>
        <dbReference type="EMBL" id="VDM69329.1"/>
    </source>
</evidence>
<evidence type="ECO:0000256" key="2">
    <source>
        <dbReference type="ARBA" id="ARBA00022679"/>
    </source>
</evidence>
<sequence>MDDRRCDSLMVLMGNLKLMKFRPTYILLENVVGFETSSVHDAIILWVSTQECILSPLQFGIPNSRPRYYLMASTHFPVVGLAEDIADQFRPNSSSELKEISEFLCEPSHTSSLYLDENVLQKYGCAIDVILPSSTRSACFTKSYGSYISGCGSYICYRPDLVVNNHLNQSTLDDAQSLRDVVRRLSPREVANLMCFPKTFEIPPELS</sequence>
<accession>A0A3P7IQN6</accession>
<dbReference type="GO" id="GO:0008168">
    <property type="term" value="F:methyltransferase activity"/>
    <property type="evidence" value="ECO:0007669"/>
    <property type="project" value="UniProtKB-KW"/>
</dbReference>